<dbReference type="FunFam" id="1.10.238.10:FF:000003">
    <property type="entry name" value="Calmodulin A"/>
    <property type="match status" value="1"/>
</dbReference>
<proteinExistence type="predicted"/>
<feature type="coiled-coil region" evidence="4">
    <location>
        <begin position="203"/>
        <end position="237"/>
    </location>
</feature>
<reference evidence="7" key="1">
    <citation type="submission" date="2021-02" db="EMBL/GenBank/DDBJ databases">
        <authorList>
            <person name="Dougan E. K."/>
            <person name="Rhodes N."/>
            <person name="Thang M."/>
            <person name="Chan C."/>
        </authorList>
    </citation>
    <scope>NUCLEOTIDE SEQUENCE</scope>
</reference>
<keyword evidence="8" id="KW-1185">Reference proteome</keyword>
<protein>
    <submittedName>
        <fullName evidence="7">CAM53 protein</fullName>
    </submittedName>
</protein>
<dbReference type="InterPro" id="IPR049258">
    <property type="entry name" value="ODAD1_CC"/>
</dbReference>
<feature type="region of interest" description="Disordered" evidence="5">
    <location>
        <begin position="39"/>
        <end position="98"/>
    </location>
</feature>
<dbReference type="EMBL" id="CAJNDS010000113">
    <property type="protein sequence ID" value="CAE6961819.1"/>
    <property type="molecule type" value="Genomic_DNA"/>
</dbReference>
<feature type="compositionally biased region" description="Low complexity" evidence="5">
    <location>
        <begin position="50"/>
        <end position="61"/>
    </location>
</feature>
<dbReference type="InterPro" id="IPR011992">
    <property type="entry name" value="EF-hand-dom_pair"/>
</dbReference>
<dbReference type="InterPro" id="IPR018247">
    <property type="entry name" value="EF_Hand_1_Ca_BS"/>
</dbReference>
<gene>
    <name evidence="7" type="primary">CAM53</name>
    <name evidence="7" type="ORF">SNAT2548_LOCUS2013</name>
</gene>
<dbReference type="InterPro" id="IPR051876">
    <property type="entry name" value="ODA-DC/CCD"/>
</dbReference>
<feature type="compositionally biased region" description="Polar residues" evidence="5">
    <location>
        <begin position="570"/>
        <end position="582"/>
    </location>
</feature>
<dbReference type="Gene3D" id="1.10.238.10">
    <property type="entry name" value="EF-hand"/>
    <property type="match status" value="1"/>
</dbReference>
<keyword evidence="1" id="KW-0677">Repeat</keyword>
<evidence type="ECO:0000256" key="3">
    <source>
        <dbReference type="ARBA" id="ARBA00023054"/>
    </source>
</evidence>
<evidence type="ECO:0000259" key="6">
    <source>
        <dbReference type="PROSITE" id="PS50222"/>
    </source>
</evidence>
<evidence type="ECO:0000313" key="7">
    <source>
        <dbReference type="EMBL" id="CAE6961819.1"/>
    </source>
</evidence>
<dbReference type="GO" id="GO:0005509">
    <property type="term" value="F:calcium ion binding"/>
    <property type="evidence" value="ECO:0007669"/>
    <property type="project" value="InterPro"/>
</dbReference>
<feature type="domain" description="EF-hand" evidence="6">
    <location>
        <begin position="718"/>
        <end position="748"/>
    </location>
</feature>
<dbReference type="OrthoDB" id="6766775at2759"/>
<evidence type="ECO:0000256" key="1">
    <source>
        <dbReference type="ARBA" id="ARBA00022737"/>
    </source>
</evidence>
<feature type="compositionally biased region" description="Basic residues" evidence="5">
    <location>
        <begin position="546"/>
        <end position="558"/>
    </location>
</feature>
<feature type="compositionally biased region" description="Polar residues" evidence="5">
    <location>
        <begin position="74"/>
        <end position="88"/>
    </location>
</feature>
<organism evidence="7 8">
    <name type="scientific">Symbiodinium natans</name>
    <dbReference type="NCBI Taxonomy" id="878477"/>
    <lineage>
        <taxon>Eukaryota</taxon>
        <taxon>Sar</taxon>
        <taxon>Alveolata</taxon>
        <taxon>Dinophyceae</taxon>
        <taxon>Suessiales</taxon>
        <taxon>Symbiodiniaceae</taxon>
        <taxon>Symbiodinium</taxon>
    </lineage>
</organism>
<feature type="compositionally biased region" description="Polar residues" evidence="5">
    <location>
        <begin position="592"/>
        <end position="607"/>
    </location>
</feature>
<dbReference type="AlphaFoldDB" id="A0A812HUX7"/>
<feature type="coiled-coil region" evidence="4">
    <location>
        <begin position="326"/>
        <end position="356"/>
    </location>
</feature>
<feature type="region of interest" description="Disordered" evidence="5">
    <location>
        <begin position="505"/>
        <end position="661"/>
    </location>
</feature>
<dbReference type="PROSITE" id="PS00018">
    <property type="entry name" value="EF_HAND_1"/>
    <property type="match status" value="2"/>
</dbReference>
<dbReference type="PANTHER" id="PTHR21694:SF18">
    <property type="entry name" value="COILED-COIL DOMAIN-CONTAINING PROTEIN 63"/>
    <property type="match status" value="1"/>
</dbReference>
<dbReference type="PROSITE" id="PS50222">
    <property type="entry name" value="EF_HAND_2"/>
    <property type="match status" value="2"/>
</dbReference>
<dbReference type="InterPro" id="IPR002048">
    <property type="entry name" value="EF_hand_dom"/>
</dbReference>
<feature type="compositionally biased region" description="Basic and acidic residues" evidence="5">
    <location>
        <begin position="529"/>
        <end position="540"/>
    </location>
</feature>
<evidence type="ECO:0000256" key="4">
    <source>
        <dbReference type="SAM" id="Coils"/>
    </source>
</evidence>
<feature type="compositionally biased region" description="Basic and acidic residues" evidence="5">
    <location>
        <begin position="39"/>
        <end position="49"/>
    </location>
</feature>
<dbReference type="SUPFAM" id="SSF47473">
    <property type="entry name" value="EF-hand"/>
    <property type="match status" value="1"/>
</dbReference>
<dbReference type="Proteomes" id="UP000604046">
    <property type="component" value="Unassembled WGS sequence"/>
</dbReference>
<comment type="caution">
    <text evidence="7">The sequence shown here is derived from an EMBL/GenBank/DDBJ whole genome shotgun (WGS) entry which is preliminary data.</text>
</comment>
<keyword evidence="2" id="KW-0106">Calcium</keyword>
<evidence type="ECO:0000256" key="2">
    <source>
        <dbReference type="ARBA" id="ARBA00022837"/>
    </source>
</evidence>
<dbReference type="Pfam" id="PF13499">
    <property type="entry name" value="EF-hand_7"/>
    <property type="match status" value="1"/>
</dbReference>
<accession>A0A812HUX7</accession>
<name>A0A812HUX7_9DINO</name>
<feature type="compositionally biased region" description="Basic and acidic residues" evidence="5">
    <location>
        <begin position="622"/>
        <end position="636"/>
    </location>
</feature>
<sequence length="780" mass="89455">MAGETLVDRMHHEIEIMTRRLELEKRRLKRLDKELEAAHKTHMVKETQARQRQNAARAFARPKSGGATERPRSSTRPKSGSVRPTLTLDSPRDLKSSIVLPSKADHQWGDRVVPMQQLVAQMDVQVKKLNSVKHKNEHMQQEVQTIRKRKRQLAHIFERLKSQIRGRSQQIKEFVEEAAQSKAVSCEAEQRVEVMQRTRDDERRQFTEEVLRIRQDMKKLELEKRQVEVRLKQVDKGVQRKNVLILPPEEEEFSEPSMMRRIMKTAFLNCIQRRHIKQHQKSIEIFEQAFATIKQSTGISNIEEIVKIFVHLESRNFSLLTYVNHMNREIEALEGLKRSRRQAEMALRQKEAASEKNRELALGDMQKKLRSTQITIEESREVCDSQREVVQHVLPHIAQVSKLLELEAERLREAGHTLDVSDFPPRPSDELRSDTMLLWLQWVEDVLSRFRDLLPLTDPAVKETCFPATAAHAVKHLQPKRIHQHTVPFVKVQDLPPAPILGEDQATQKRSAAMQKAEADEDSEEEGFDDRPLMLKEIRSRAQMARARKGRSRDHHRPSNVGFEGDAGITGSTSLGLSFRQTSGHKEATNELKPTSTATLTDLQGSRRSVGFSLGQEPVTVKMEEEAARERGEGGRGNEASSDSDSRGETTPLAKQPKSALNQRVRQLVEVAALSRTSEEVSKDELDITFLRKYNMSRQELEVMATRMGMGLSHLCFLKNQFDIYDQDHTGYISASELRGLFGKVGEDVTDEQLEEAIKELDSDSSGEVEFFEFVEWFCS</sequence>
<dbReference type="CDD" id="cd00051">
    <property type="entry name" value="EFh"/>
    <property type="match status" value="1"/>
</dbReference>
<dbReference type="PANTHER" id="PTHR21694">
    <property type="entry name" value="COILED-COIL DOMAIN-CONTAINING PROTEIN 63"/>
    <property type="match status" value="1"/>
</dbReference>
<evidence type="ECO:0000313" key="8">
    <source>
        <dbReference type="Proteomes" id="UP000604046"/>
    </source>
</evidence>
<dbReference type="Pfam" id="PF21773">
    <property type="entry name" value="ODAD1_CC"/>
    <property type="match status" value="1"/>
</dbReference>
<keyword evidence="3 4" id="KW-0175">Coiled coil</keyword>
<feature type="compositionally biased region" description="Acidic residues" evidence="5">
    <location>
        <begin position="519"/>
        <end position="528"/>
    </location>
</feature>
<dbReference type="SMART" id="SM00054">
    <property type="entry name" value="EFh"/>
    <property type="match status" value="2"/>
</dbReference>
<feature type="domain" description="EF-hand" evidence="6">
    <location>
        <begin position="749"/>
        <end position="780"/>
    </location>
</feature>
<evidence type="ECO:0000256" key="5">
    <source>
        <dbReference type="SAM" id="MobiDB-lite"/>
    </source>
</evidence>